<gene>
    <name evidence="2" type="ORF">EG328_002878</name>
</gene>
<evidence type="ECO:0000313" key="3">
    <source>
        <dbReference type="Proteomes" id="UP000447873"/>
    </source>
</evidence>
<reference evidence="2 3" key="1">
    <citation type="submission" date="2018-12" db="EMBL/GenBank/DDBJ databases">
        <title>Venturia inaequalis Genome Resource.</title>
        <authorList>
            <person name="Lichtner F.J."/>
        </authorList>
    </citation>
    <scope>NUCLEOTIDE SEQUENCE [LARGE SCALE GENOMIC DNA]</scope>
    <source>
        <strain evidence="2 3">120213</strain>
    </source>
</reference>
<evidence type="ECO:0000256" key="1">
    <source>
        <dbReference type="SAM" id="SignalP"/>
    </source>
</evidence>
<feature type="signal peptide" evidence="1">
    <location>
        <begin position="1"/>
        <end position="17"/>
    </location>
</feature>
<dbReference type="EMBL" id="WNWS01000182">
    <property type="protein sequence ID" value="KAE9976037.1"/>
    <property type="molecule type" value="Genomic_DNA"/>
</dbReference>
<name>A0A8H3URX6_VENIN</name>
<comment type="caution">
    <text evidence="2">The sequence shown here is derived from an EMBL/GenBank/DDBJ whole genome shotgun (WGS) entry which is preliminary data.</text>
</comment>
<keyword evidence="1" id="KW-0732">Signal</keyword>
<dbReference type="Proteomes" id="UP000447873">
    <property type="component" value="Unassembled WGS sequence"/>
</dbReference>
<organism evidence="2 3">
    <name type="scientific">Venturia inaequalis</name>
    <name type="common">Apple scab fungus</name>
    <dbReference type="NCBI Taxonomy" id="5025"/>
    <lineage>
        <taxon>Eukaryota</taxon>
        <taxon>Fungi</taxon>
        <taxon>Dikarya</taxon>
        <taxon>Ascomycota</taxon>
        <taxon>Pezizomycotina</taxon>
        <taxon>Dothideomycetes</taxon>
        <taxon>Pleosporomycetidae</taxon>
        <taxon>Venturiales</taxon>
        <taxon>Venturiaceae</taxon>
        <taxon>Venturia</taxon>
    </lineage>
</organism>
<feature type="chain" id="PRO_5034633956" evidence="1">
    <location>
        <begin position="18"/>
        <end position="101"/>
    </location>
</feature>
<accession>A0A8H3URX6</accession>
<proteinExistence type="predicted"/>
<dbReference type="AlphaFoldDB" id="A0A8H3URX6"/>
<evidence type="ECO:0000313" key="2">
    <source>
        <dbReference type="EMBL" id="KAE9976037.1"/>
    </source>
</evidence>
<protein>
    <submittedName>
        <fullName evidence="2">Uncharacterized protein</fullName>
    </submittedName>
</protein>
<sequence length="101" mass="10492">MLSPLLLVTVFLTAVSGVALPEAALDASLAVNHPTPRALQREISICGICEVVGNKEIARYKLSPGPTIIGYGGEGVVLVNQENAPNIVINSAPRMVSRSAA</sequence>